<sequence>MDGQSDLAEETLDHLEGYRGSRPVRIGNGAYGQLQLDVYGVL</sequence>
<evidence type="ECO:0000313" key="2">
    <source>
        <dbReference type="EMBL" id="CAA9457711.1"/>
    </source>
</evidence>
<dbReference type="AlphaFoldDB" id="A0A6J4R589"/>
<dbReference type="GO" id="GO:0005975">
    <property type="term" value="P:carbohydrate metabolic process"/>
    <property type="evidence" value="ECO:0007669"/>
    <property type="project" value="InterPro"/>
</dbReference>
<keyword evidence="2" id="KW-0326">Glycosidase</keyword>
<gene>
    <name evidence="2" type="ORF">AVDCRST_MAG14-1879</name>
</gene>
<proteinExistence type="predicted"/>
<dbReference type="InterPro" id="IPR008928">
    <property type="entry name" value="6-hairpin_glycosidase_sf"/>
</dbReference>
<feature type="domain" description="GH15-like" evidence="1">
    <location>
        <begin position="7"/>
        <end position="41"/>
    </location>
</feature>
<accession>A0A6J4R589</accession>
<name>A0A6J4R589_9ACTN</name>
<dbReference type="Pfam" id="PF00723">
    <property type="entry name" value="Glyco_hydro_15"/>
    <property type="match status" value="1"/>
</dbReference>
<dbReference type="InterPro" id="IPR011613">
    <property type="entry name" value="GH15-like"/>
</dbReference>
<organism evidence="2">
    <name type="scientific">uncultured Rubrobacteraceae bacterium</name>
    <dbReference type="NCBI Taxonomy" id="349277"/>
    <lineage>
        <taxon>Bacteria</taxon>
        <taxon>Bacillati</taxon>
        <taxon>Actinomycetota</taxon>
        <taxon>Rubrobacteria</taxon>
        <taxon>Rubrobacterales</taxon>
        <taxon>Rubrobacteraceae</taxon>
        <taxon>environmental samples</taxon>
    </lineage>
</organism>
<keyword evidence="2" id="KW-0378">Hydrolase</keyword>
<dbReference type="EC" id="3.2.1.3" evidence="2"/>
<dbReference type="SUPFAM" id="SSF48208">
    <property type="entry name" value="Six-hairpin glycosidases"/>
    <property type="match status" value="1"/>
</dbReference>
<protein>
    <submittedName>
        <fullName evidence="2">Glucoamylase</fullName>
        <ecNumber evidence="2">3.2.1.3</ecNumber>
    </submittedName>
</protein>
<reference evidence="2" key="1">
    <citation type="submission" date="2020-02" db="EMBL/GenBank/DDBJ databases">
        <authorList>
            <person name="Meier V. D."/>
        </authorList>
    </citation>
    <scope>NUCLEOTIDE SEQUENCE</scope>
    <source>
        <strain evidence="2">AVDCRST_MAG14</strain>
    </source>
</reference>
<dbReference type="EMBL" id="CADCVG010000078">
    <property type="protein sequence ID" value="CAA9457711.1"/>
    <property type="molecule type" value="Genomic_DNA"/>
</dbReference>
<dbReference type="GO" id="GO:0004339">
    <property type="term" value="F:glucan 1,4-alpha-glucosidase activity"/>
    <property type="evidence" value="ECO:0007669"/>
    <property type="project" value="UniProtKB-EC"/>
</dbReference>
<evidence type="ECO:0000259" key="1">
    <source>
        <dbReference type="Pfam" id="PF00723"/>
    </source>
</evidence>